<accession>A0A841ZBI7</accession>
<name>A0A841ZBI7_9LIST</name>
<sequence length="87" mass="10057">MQNRYFETESILNELLASAKNAREGTLILDIKFALNQIYWLKGFKDESDLEVAGIIASMEFIGDLKVSEDMKKDWEQFKVNQSISLH</sequence>
<evidence type="ECO:0000313" key="2">
    <source>
        <dbReference type="Proteomes" id="UP000564536"/>
    </source>
</evidence>
<proteinExistence type="predicted"/>
<dbReference type="Proteomes" id="UP000564536">
    <property type="component" value="Unassembled WGS sequence"/>
</dbReference>
<reference evidence="1 2" key="1">
    <citation type="submission" date="2020-03" db="EMBL/GenBank/DDBJ databases">
        <title>Soil Listeria distribution.</title>
        <authorList>
            <person name="Liao J."/>
            <person name="Wiedmann M."/>
        </authorList>
    </citation>
    <scope>NUCLEOTIDE SEQUENCE [LARGE SCALE GENOMIC DNA]</scope>
    <source>
        <strain evidence="1 2">FSL L7-1523</strain>
    </source>
</reference>
<dbReference type="EMBL" id="JAARRL010000031">
    <property type="protein sequence ID" value="MBC1501847.1"/>
    <property type="molecule type" value="Genomic_DNA"/>
</dbReference>
<dbReference type="AlphaFoldDB" id="A0A841ZBI7"/>
<gene>
    <name evidence="1" type="ORF">HB943_14695</name>
</gene>
<evidence type="ECO:0000313" key="1">
    <source>
        <dbReference type="EMBL" id="MBC1501847.1"/>
    </source>
</evidence>
<comment type="caution">
    <text evidence="1">The sequence shown here is derived from an EMBL/GenBank/DDBJ whole genome shotgun (WGS) entry which is preliminary data.</text>
</comment>
<protein>
    <submittedName>
        <fullName evidence="1">Uncharacterized protein</fullName>
    </submittedName>
</protein>
<organism evidence="1 2">
    <name type="scientific">Listeria weihenstephanensis</name>
    <dbReference type="NCBI Taxonomy" id="1006155"/>
    <lineage>
        <taxon>Bacteria</taxon>
        <taxon>Bacillati</taxon>
        <taxon>Bacillota</taxon>
        <taxon>Bacilli</taxon>
        <taxon>Bacillales</taxon>
        <taxon>Listeriaceae</taxon>
        <taxon>Listeria</taxon>
    </lineage>
</organism>